<feature type="compositionally biased region" description="Polar residues" evidence="1">
    <location>
        <begin position="36"/>
        <end position="45"/>
    </location>
</feature>
<reference evidence="2" key="2">
    <citation type="journal article" date="2015" name="Data Brief">
        <title>Shoot transcriptome of the giant reed, Arundo donax.</title>
        <authorList>
            <person name="Barrero R.A."/>
            <person name="Guerrero F.D."/>
            <person name="Moolhuijzen P."/>
            <person name="Goolsby J.A."/>
            <person name="Tidwell J."/>
            <person name="Bellgard S.E."/>
            <person name="Bellgard M.I."/>
        </authorList>
    </citation>
    <scope>NUCLEOTIDE SEQUENCE</scope>
    <source>
        <tissue evidence="2">Shoot tissue taken approximately 20 cm above the soil surface</tissue>
    </source>
</reference>
<name>A0A0A9BZT4_ARUDO</name>
<protein>
    <submittedName>
        <fullName evidence="2">Uncharacterized protein</fullName>
    </submittedName>
</protein>
<proteinExistence type="predicted"/>
<sequence>MPGKKRGENTTNLQAAKMASKMIMRETMDKPDQEMNDGNTVAKKNSTGKRWM</sequence>
<evidence type="ECO:0000256" key="1">
    <source>
        <dbReference type="SAM" id="MobiDB-lite"/>
    </source>
</evidence>
<dbReference type="AlphaFoldDB" id="A0A0A9BZT4"/>
<organism evidence="2">
    <name type="scientific">Arundo donax</name>
    <name type="common">Giant reed</name>
    <name type="synonym">Donax arundinaceus</name>
    <dbReference type="NCBI Taxonomy" id="35708"/>
    <lineage>
        <taxon>Eukaryota</taxon>
        <taxon>Viridiplantae</taxon>
        <taxon>Streptophyta</taxon>
        <taxon>Embryophyta</taxon>
        <taxon>Tracheophyta</taxon>
        <taxon>Spermatophyta</taxon>
        <taxon>Magnoliopsida</taxon>
        <taxon>Liliopsida</taxon>
        <taxon>Poales</taxon>
        <taxon>Poaceae</taxon>
        <taxon>PACMAD clade</taxon>
        <taxon>Arundinoideae</taxon>
        <taxon>Arundineae</taxon>
        <taxon>Arundo</taxon>
    </lineage>
</organism>
<evidence type="ECO:0000313" key="2">
    <source>
        <dbReference type="EMBL" id="JAD64792.1"/>
    </source>
</evidence>
<reference evidence="2" key="1">
    <citation type="submission" date="2014-09" db="EMBL/GenBank/DDBJ databases">
        <authorList>
            <person name="Magalhaes I.L.F."/>
            <person name="Oliveira U."/>
            <person name="Santos F.R."/>
            <person name="Vidigal T.H.D.A."/>
            <person name="Brescovit A.D."/>
            <person name="Santos A.J."/>
        </authorList>
    </citation>
    <scope>NUCLEOTIDE SEQUENCE</scope>
    <source>
        <tissue evidence="2">Shoot tissue taken approximately 20 cm above the soil surface</tissue>
    </source>
</reference>
<dbReference type="EMBL" id="GBRH01233103">
    <property type="protein sequence ID" value="JAD64792.1"/>
    <property type="molecule type" value="Transcribed_RNA"/>
</dbReference>
<feature type="region of interest" description="Disordered" evidence="1">
    <location>
        <begin position="28"/>
        <end position="52"/>
    </location>
</feature>
<accession>A0A0A9BZT4</accession>